<protein>
    <submittedName>
        <fullName evidence="4">Mu transposase-like protein</fullName>
    </submittedName>
</protein>
<sequence>MKALSIDEIAKAIGVSKRAAERRALRESWPYKEETCRGGRRRVYDIEALPPVVRARIDRWLAEQRLAEIHAASGGEPVGGVCSSPAPSGAAPASADGGLAGGGGAGCALVSPAVALPRGDGTCGKPGDGSASAGKGHLTLGAGSIPATTATSSSGCAEPWHAAMEQLAARPARVRDEAMRRARACLAVKRSIDAGMPARHAVQQAAAEVGVPAGTLARWWWGHGAFAGVQGAPVAAWPALLAPRWGVQAQREAEISGQAWDAILRGYLRPEKPSLHKVVRDVQAHAASRGWTLPSYASIARRVARLDSRLVVLAREGRQAFEAMYSPLQRSVAHLSALEWVNADGHRLDVFVRLPERFGGGVGRVHLVAWQDIHSRKILSWRLTPTLNAYSALLAFLDMVARYGVPDHALMDNGREFGAKLLTGGAPWRYRFKVQADEMLGALPLLGVEVHWATPFHGQAKPIERAFRDLAEEIAKDARLAGAYTGNRPDAKPENYGSKAADWALVEQVCAEAIARHNAREGRRTETAKGRSFDAVFAESYGRRVVTKLAPSQQAMLLMAAEPVKVRPDNRVVVCGNAYACEPGWGVAGQKVVVRFDPDDLKRPVAVCAIDGQLIGWAEPSVAPFDDQMAAQAVKRYRAAARRASRERLRYLEQVEMLTAPAPDAAGAVEPAAVRMFQSAGPARDAQEEARLDELVARTDALILEMAQRMAG</sequence>
<dbReference type="Gene3D" id="2.30.30.130">
    <property type="entry name" value="Transposase, Mu, C-terminal"/>
    <property type="match status" value="1"/>
</dbReference>
<feature type="compositionally biased region" description="Low complexity" evidence="1">
    <location>
        <begin position="79"/>
        <end position="95"/>
    </location>
</feature>
<comment type="caution">
    <text evidence="4">The sequence shown here is derived from an EMBL/GenBank/DDBJ whole genome shotgun (WGS) entry which is preliminary data.</text>
</comment>
<organism evidence="4 5">
    <name type="scientific">Tibeticola sediminis</name>
    <dbReference type="NCBI Taxonomy" id="1917811"/>
    <lineage>
        <taxon>Bacteria</taxon>
        <taxon>Pseudomonadati</taxon>
        <taxon>Pseudomonadota</taxon>
        <taxon>Betaproteobacteria</taxon>
        <taxon>Burkholderiales</taxon>
        <taxon>Comamonadaceae</taxon>
        <taxon>Tibeticola</taxon>
    </lineage>
</organism>
<dbReference type="InterPro" id="IPR004189">
    <property type="entry name" value="Phage_Mu_transposase"/>
</dbReference>
<dbReference type="InterPro" id="IPR015126">
    <property type="entry name" value="Mu_I-gamma"/>
</dbReference>
<dbReference type="InterPro" id="IPR012337">
    <property type="entry name" value="RNaseH-like_sf"/>
</dbReference>
<feature type="region of interest" description="Disordered" evidence="1">
    <location>
        <begin position="74"/>
        <end position="95"/>
    </location>
</feature>
<dbReference type="Pfam" id="PF09299">
    <property type="entry name" value="Mu-transpos_C"/>
    <property type="match status" value="1"/>
</dbReference>
<accession>A0A3N4UPH7</accession>
<evidence type="ECO:0000313" key="5">
    <source>
        <dbReference type="Proteomes" id="UP000272193"/>
    </source>
</evidence>
<dbReference type="InterPro" id="IPR015378">
    <property type="entry name" value="Transposase-like_Mu_C"/>
</dbReference>
<dbReference type="InterPro" id="IPR036397">
    <property type="entry name" value="RNaseH_sf"/>
</dbReference>
<keyword evidence="5" id="KW-1185">Reference proteome</keyword>
<dbReference type="InterPro" id="IPR009057">
    <property type="entry name" value="Homeodomain-like_sf"/>
</dbReference>
<dbReference type="InterPro" id="IPR009004">
    <property type="entry name" value="Transposase_Mu_C"/>
</dbReference>
<dbReference type="PROSITE" id="PS51702">
    <property type="entry name" value="HTH_MU"/>
    <property type="match status" value="1"/>
</dbReference>
<reference evidence="4 5" key="1">
    <citation type="submission" date="2018-11" db="EMBL/GenBank/DDBJ databases">
        <title>Genomic Encyclopedia of Type Strains, Phase IV (KMG-IV): sequencing the most valuable type-strain genomes for metagenomic binning, comparative biology and taxonomic classification.</title>
        <authorList>
            <person name="Goeker M."/>
        </authorList>
    </citation>
    <scope>NUCLEOTIDE SEQUENCE [LARGE SCALE GENOMIC DNA]</scope>
    <source>
        <strain evidence="4 5">DSM 101684</strain>
    </source>
</reference>
<dbReference type="InterPro" id="IPR003314">
    <property type="entry name" value="Mu-type_HTH"/>
</dbReference>
<proteinExistence type="predicted"/>
<dbReference type="Pfam" id="PF02914">
    <property type="entry name" value="DDE_2"/>
    <property type="match status" value="1"/>
</dbReference>
<dbReference type="Pfam" id="PF09039">
    <property type="entry name" value="HTH_Tnp_Mu_2"/>
    <property type="match status" value="1"/>
</dbReference>
<dbReference type="AlphaFoldDB" id="A0A3N4UPH7"/>
<dbReference type="SUPFAM" id="SSF46689">
    <property type="entry name" value="Homeodomain-like"/>
    <property type="match status" value="2"/>
</dbReference>
<dbReference type="EMBL" id="RKQL01000001">
    <property type="protein sequence ID" value="RPE72512.1"/>
    <property type="molecule type" value="Genomic_DNA"/>
</dbReference>
<feature type="domain" description="HTH Mu-type" evidence="3">
    <location>
        <begin position="1"/>
        <end position="65"/>
    </location>
</feature>
<evidence type="ECO:0000259" key="2">
    <source>
        <dbReference type="PROSITE" id="PS50994"/>
    </source>
</evidence>
<feature type="domain" description="Integrase catalytic" evidence="2">
    <location>
        <begin position="323"/>
        <end position="541"/>
    </location>
</feature>
<evidence type="ECO:0000256" key="1">
    <source>
        <dbReference type="SAM" id="MobiDB-lite"/>
    </source>
</evidence>
<dbReference type="InterPro" id="IPR001584">
    <property type="entry name" value="Integrase_cat-core"/>
</dbReference>
<evidence type="ECO:0000259" key="3">
    <source>
        <dbReference type="PROSITE" id="PS51702"/>
    </source>
</evidence>
<dbReference type="GO" id="GO:0003677">
    <property type="term" value="F:DNA binding"/>
    <property type="evidence" value="ECO:0007669"/>
    <property type="project" value="InterPro"/>
</dbReference>
<name>A0A3N4UPH7_9BURK</name>
<dbReference type="GO" id="GO:0015074">
    <property type="term" value="P:DNA integration"/>
    <property type="evidence" value="ECO:0007669"/>
    <property type="project" value="InterPro"/>
</dbReference>
<dbReference type="SUPFAM" id="SSF50610">
    <property type="entry name" value="mu transposase, C-terminal domain"/>
    <property type="match status" value="1"/>
</dbReference>
<dbReference type="PROSITE" id="PS50994">
    <property type="entry name" value="INTEGRASE"/>
    <property type="match status" value="1"/>
</dbReference>
<dbReference type="Gene3D" id="1.10.10.60">
    <property type="entry name" value="Homeodomain-like"/>
    <property type="match status" value="2"/>
</dbReference>
<evidence type="ECO:0000313" key="4">
    <source>
        <dbReference type="EMBL" id="RPE72512.1"/>
    </source>
</evidence>
<dbReference type="Gene3D" id="3.30.420.10">
    <property type="entry name" value="Ribonuclease H-like superfamily/Ribonuclease H"/>
    <property type="match status" value="1"/>
</dbReference>
<dbReference type="GO" id="GO:0006313">
    <property type="term" value="P:DNA transposition"/>
    <property type="evidence" value="ECO:0007669"/>
    <property type="project" value="InterPro"/>
</dbReference>
<dbReference type="Proteomes" id="UP000272193">
    <property type="component" value="Unassembled WGS sequence"/>
</dbReference>
<dbReference type="SUPFAM" id="SSF53098">
    <property type="entry name" value="Ribonuclease H-like"/>
    <property type="match status" value="1"/>
</dbReference>
<gene>
    <name evidence="4" type="ORF">EDC62_0203</name>
</gene>
<dbReference type="GO" id="GO:0004803">
    <property type="term" value="F:transposase activity"/>
    <property type="evidence" value="ECO:0007669"/>
    <property type="project" value="InterPro"/>
</dbReference>